<accession>A0ABP0ZJ62</accession>
<gene>
    <name evidence="12" type="ORF">LODBEIA_P23950</name>
</gene>
<dbReference type="RefSeq" id="XP_066829333.1">
    <property type="nucleotide sequence ID" value="XM_066972389.1"/>
</dbReference>
<keyword evidence="13" id="KW-1185">Reference proteome</keyword>
<evidence type="ECO:0000256" key="3">
    <source>
        <dbReference type="ARBA" id="ARBA00022448"/>
    </source>
</evidence>
<evidence type="ECO:0000256" key="4">
    <source>
        <dbReference type="ARBA" id="ARBA00022692"/>
    </source>
</evidence>
<keyword evidence="8 10" id="KW-0472">Membrane</keyword>
<feature type="domain" description="T-SNARE coiled-coil homology" evidence="11">
    <location>
        <begin position="122"/>
        <end position="189"/>
    </location>
</feature>
<dbReference type="InterPro" id="IPR007705">
    <property type="entry name" value="Vesicle_trsprt_v-SNARE_N"/>
</dbReference>
<evidence type="ECO:0000259" key="11">
    <source>
        <dbReference type="SMART" id="SM00397"/>
    </source>
</evidence>
<dbReference type="PANTHER" id="PTHR21230:SF26">
    <property type="entry name" value="VESICLE TRANSPORT THROUGH INTERACTION WITH T-SNARES HOMOLOG 1A"/>
    <property type="match status" value="1"/>
</dbReference>
<dbReference type="GeneID" id="92207591"/>
<dbReference type="EMBL" id="OZ022407">
    <property type="protein sequence ID" value="CAK9438057.1"/>
    <property type="molecule type" value="Genomic_DNA"/>
</dbReference>
<dbReference type="Gene3D" id="1.20.58.400">
    <property type="entry name" value="t-snare proteins"/>
    <property type="match status" value="1"/>
</dbReference>
<sequence>MSDSFNAYESDFQLALQEAKTKISQIESAADGEQRKQYLKSIEAATDEALEELDQMGIEVQKLPSNQRSSYNTKIRQYKTQVDEIKRKYKQLADSQDKHELFGNRYRDSVSSDGVADSQRKQLLNNHSSLERSSQRLQDSQRIALETEQIGGNILNDLRSQREQISGARNTLLQADSYIDKSVQTLKSMGRRLVANKFISYAIIAVLILLILLVLYSKFH</sequence>
<dbReference type="Pfam" id="PF05008">
    <property type="entry name" value="V-SNARE"/>
    <property type="match status" value="1"/>
</dbReference>
<evidence type="ECO:0000256" key="2">
    <source>
        <dbReference type="ARBA" id="ARBA00006108"/>
    </source>
</evidence>
<keyword evidence="7 9" id="KW-0175">Coiled coil</keyword>
<reference evidence="12 13" key="1">
    <citation type="submission" date="2024-03" db="EMBL/GenBank/DDBJ databases">
        <authorList>
            <person name="Brejova B."/>
        </authorList>
    </citation>
    <scope>NUCLEOTIDE SEQUENCE [LARGE SCALE GENOMIC DNA]</scope>
    <source>
        <strain evidence="12 13">CBS 14171</strain>
    </source>
</reference>
<evidence type="ECO:0000256" key="1">
    <source>
        <dbReference type="ARBA" id="ARBA00004409"/>
    </source>
</evidence>
<dbReference type="InterPro" id="IPR027027">
    <property type="entry name" value="GOSR2/Membrin/Bos1"/>
</dbReference>
<dbReference type="Gene3D" id="1.20.5.110">
    <property type="match status" value="1"/>
</dbReference>
<evidence type="ECO:0000256" key="5">
    <source>
        <dbReference type="ARBA" id="ARBA00022927"/>
    </source>
</evidence>
<organism evidence="12 13">
    <name type="scientific">Lodderomyces beijingensis</name>
    <dbReference type="NCBI Taxonomy" id="1775926"/>
    <lineage>
        <taxon>Eukaryota</taxon>
        <taxon>Fungi</taxon>
        <taxon>Dikarya</taxon>
        <taxon>Ascomycota</taxon>
        <taxon>Saccharomycotina</taxon>
        <taxon>Pichiomycetes</taxon>
        <taxon>Debaryomycetaceae</taxon>
        <taxon>Candida/Lodderomyces clade</taxon>
        <taxon>Lodderomyces</taxon>
    </lineage>
</organism>
<evidence type="ECO:0000256" key="9">
    <source>
        <dbReference type="SAM" id="Coils"/>
    </source>
</evidence>
<evidence type="ECO:0000256" key="10">
    <source>
        <dbReference type="SAM" id="Phobius"/>
    </source>
</evidence>
<proteinExistence type="inferred from homology"/>
<evidence type="ECO:0000256" key="6">
    <source>
        <dbReference type="ARBA" id="ARBA00022989"/>
    </source>
</evidence>
<dbReference type="CDD" id="cd15862">
    <property type="entry name" value="SNARE_Vti1"/>
    <property type="match status" value="1"/>
</dbReference>
<dbReference type="SUPFAM" id="SSF58038">
    <property type="entry name" value="SNARE fusion complex"/>
    <property type="match status" value="1"/>
</dbReference>
<keyword evidence="5" id="KW-0653">Protein transport</keyword>
<dbReference type="PIRSF" id="PIRSF028865">
    <property type="entry name" value="Membrin-2"/>
    <property type="match status" value="1"/>
</dbReference>
<evidence type="ECO:0000313" key="13">
    <source>
        <dbReference type="Proteomes" id="UP001497383"/>
    </source>
</evidence>
<dbReference type="InterPro" id="IPR010989">
    <property type="entry name" value="SNARE"/>
</dbReference>
<dbReference type="Pfam" id="PF12352">
    <property type="entry name" value="V-SNARE_C"/>
    <property type="match status" value="1"/>
</dbReference>
<keyword evidence="4 10" id="KW-0812">Transmembrane</keyword>
<name>A0ABP0ZJ62_9ASCO</name>
<dbReference type="SUPFAM" id="SSF47661">
    <property type="entry name" value="t-snare proteins"/>
    <property type="match status" value="1"/>
</dbReference>
<feature type="transmembrane region" description="Helical" evidence="10">
    <location>
        <begin position="198"/>
        <end position="217"/>
    </location>
</feature>
<keyword evidence="6 10" id="KW-1133">Transmembrane helix</keyword>
<dbReference type="Proteomes" id="UP001497383">
    <property type="component" value="Chromosome 3"/>
</dbReference>
<dbReference type="InterPro" id="IPR000727">
    <property type="entry name" value="T_SNARE_dom"/>
</dbReference>
<evidence type="ECO:0000256" key="7">
    <source>
        <dbReference type="ARBA" id="ARBA00023054"/>
    </source>
</evidence>
<keyword evidence="3" id="KW-0813">Transport</keyword>
<dbReference type="PANTHER" id="PTHR21230">
    <property type="entry name" value="VESICLE TRANSPORT V-SNARE PROTEIN VTI1-RELATED"/>
    <property type="match status" value="1"/>
</dbReference>
<evidence type="ECO:0000313" key="12">
    <source>
        <dbReference type="EMBL" id="CAK9438057.1"/>
    </source>
</evidence>
<dbReference type="SMART" id="SM00397">
    <property type="entry name" value="t_SNARE"/>
    <property type="match status" value="1"/>
</dbReference>
<evidence type="ECO:0000256" key="8">
    <source>
        <dbReference type="ARBA" id="ARBA00023136"/>
    </source>
</evidence>
<feature type="coiled-coil region" evidence="9">
    <location>
        <begin position="68"/>
        <end position="95"/>
    </location>
</feature>
<comment type="subcellular location">
    <subcellularLocation>
        <location evidence="1">Golgi apparatus membrane</location>
        <topology evidence="1">Single-pass type IV membrane protein</topology>
    </subcellularLocation>
</comment>
<protein>
    <recommendedName>
        <fullName evidence="11">t-SNARE coiled-coil homology domain-containing protein</fullName>
    </recommendedName>
</protein>
<dbReference type="InterPro" id="IPR038407">
    <property type="entry name" value="v-SNARE_N_sf"/>
</dbReference>
<comment type="similarity">
    <text evidence="2">Belongs to the VTI1 family.</text>
</comment>